<dbReference type="Gene3D" id="3.40.50.300">
    <property type="entry name" value="P-loop containing nucleotide triphosphate hydrolases"/>
    <property type="match status" value="1"/>
</dbReference>
<accession>A0A0B5DY58</accession>
<keyword evidence="3" id="KW-1185">Reference proteome</keyword>
<dbReference type="Pfam" id="PF00004">
    <property type="entry name" value="AAA"/>
    <property type="match status" value="1"/>
</dbReference>
<dbReference type="HOGENOM" id="CLU_677383_0_0_5"/>
<dbReference type="InterPro" id="IPR003593">
    <property type="entry name" value="AAA+_ATPase"/>
</dbReference>
<protein>
    <submittedName>
        <fullName evidence="2">HipA domain-containing protein</fullName>
    </submittedName>
</protein>
<proteinExistence type="predicted"/>
<dbReference type="Proteomes" id="UP000031521">
    <property type="component" value="Chromosome"/>
</dbReference>
<dbReference type="GO" id="GO:0030163">
    <property type="term" value="P:protein catabolic process"/>
    <property type="evidence" value="ECO:0007669"/>
    <property type="project" value="InterPro"/>
</dbReference>
<dbReference type="GO" id="GO:0005524">
    <property type="term" value="F:ATP binding"/>
    <property type="evidence" value="ECO:0007669"/>
    <property type="project" value="InterPro"/>
</dbReference>
<dbReference type="EMBL" id="CP004393">
    <property type="protein sequence ID" value="AJE46100.1"/>
    <property type="molecule type" value="Genomic_DNA"/>
</dbReference>
<evidence type="ECO:0000313" key="3">
    <source>
        <dbReference type="Proteomes" id="UP000031521"/>
    </source>
</evidence>
<evidence type="ECO:0000313" key="2">
    <source>
        <dbReference type="EMBL" id="AJE46100.1"/>
    </source>
</evidence>
<reference evidence="2 3" key="1">
    <citation type="journal article" date="2014" name="Int. J. Syst. Evol. Microbiol.">
        <title>Celeribacter indicus sp. nov., a polycyclic aromatic hydrocarbon-degrading bacterium from deep-sea sediment and reclassification of Huaishuia halophila as Celeribacter halophilus comb. nov.</title>
        <authorList>
            <person name="Lai Q."/>
            <person name="Cao J."/>
            <person name="Yuan J."/>
            <person name="Li F."/>
            <person name="Shao Z."/>
        </authorList>
    </citation>
    <scope>NUCLEOTIDE SEQUENCE [LARGE SCALE GENOMIC DNA]</scope>
    <source>
        <strain evidence="2">P73</strain>
    </source>
</reference>
<dbReference type="RefSeq" id="WP_175474789.1">
    <property type="nucleotide sequence ID" value="NZ_FNNW01000028.1"/>
</dbReference>
<name>A0A0B5DY58_9RHOB</name>
<dbReference type="PANTHER" id="PTHR10046">
    <property type="entry name" value="ATP DEPENDENT LON PROTEASE FAMILY MEMBER"/>
    <property type="match status" value="1"/>
</dbReference>
<gene>
    <name evidence="2" type="ORF">P73_1385</name>
</gene>
<dbReference type="InterPro" id="IPR027417">
    <property type="entry name" value="P-loop_NTPase"/>
</dbReference>
<dbReference type="InterPro" id="IPR027065">
    <property type="entry name" value="Lon_Prtase"/>
</dbReference>
<evidence type="ECO:0000259" key="1">
    <source>
        <dbReference type="SMART" id="SM00382"/>
    </source>
</evidence>
<dbReference type="AlphaFoldDB" id="A0A0B5DY58"/>
<dbReference type="STRING" id="1208324.P73_1385"/>
<dbReference type="GO" id="GO:0004252">
    <property type="term" value="F:serine-type endopeptidase activity"/>
    <property type="evidence" value="ECO:0007669"/>
    <property type="project" value="InterPro"/>
</dbReference>
<dbReference type="KEGG" id="cid:P73_1385"/>
<dbReference type="SUPFAM" id="SSF52540">
    <property type="entry name" value="P-loop containing nucleoside triphosphate hydrolases"/>
    <property type="match status" value="1"/>
</dbReference>
<dbReference type="InterPro" id="IPR003959">
    <property type="entry name" value="ATPase_AAA_core"/>
</dbReference>
<feature type="domain" description="AAA+ ATPase" evidence="1">
    <location>
        <begin position="196"/>
        <end position="349"/>
    </location>
</feature>
<dbReference type="GO" id="GO:0004176">
    <property type="term" value="F:ATP-dependent peptidase activity"/>
    <property type="evidence" value="ECO:0007669"/>
    <property type="project" value="InterPro"/>
</dbReference>
<sequence>MIRETREEAKTRVWKKILRATRKRAYMRLKSDAGDLGIPFEEVFDVDIDEESYEVRVFQNHDVEFEHFRIPITQLASLASPETIRAQYDLSYHRTCAIIEDAINQSTAQKKRIEARATRYARRFPVSRQISARTDGETLQLLKSASGPLAYAGPRTVHEVDELVAKLFADAPWLQTPLSVIWTSLKVRMAEDQFFGLTPTLLVGAHGTGKSTLARHIAKNAGIHHVEIDAGAGTSAMRIAGVEAGWASRQIGEVFRSVIDSRSPNPMIIINEIDKIGSGQQSSGGYRTSMSDALLPLLERSTAQHFRCPATGVTVDLGDVSFVLTANNIEAIDPVLLSRMRVIHIPRLTIDDVMSYIETHHGDLDQRTLFDLQMAIIRGWSRAVTLRHIERIISELKSENARPLLH</sequence>
<dbReference type="GO" id="GO:0016887">
    <property type="term" value="F:ATP hydrolysis activity"/>
    <property type="evidence" value="ECO:0007669"/>
    <property type="project" value="InterPro"/>
</dbReference>
<organism evidence="2 3">
    <name type="scientific">Celeribacter indicus</name>
    <dbReference type="NCBI Taxonomy" id="1208324"/>
    <lineage>
        <taxon>Bacteria</taxon>
        <taxon>Pseudomonadati</taxon>
        <taxon>Pseudomonadota</taxon>
        <taxon>Alphaproteobacteria</taxon>
        <taxon>Rhodobacterales</taxon>
        <taxon>Roseobacteraceae</taxon>
        <taxon>Celeribacter</taxon>
    </lineage>
</organism>
<dbReference type="SMART" id="SM00382">
    <property type="entry name" value="AAA"/>
    <property type="match status" value="1"/>
</dbReference>